<accession>A0A367L6T2</accession>
<dbReference type="EMBL" id="LKCN02000013">
    <property type="protein sequence ID" value="RCI10119.1"/>
    <property type="molecule type" value="Genomic_DNA"/>
</dbReference>
<evidence type="ECO:0000313" key="2">
    <source>
        <dbReference type="Proteomes" id="UP000253664"/>
    </source>
</evidence>
<comment type="caution">
    <text evidence="1">The sequence shown here is derived from an EMBL/GenBank/DDBJ whole genome shotgun (WGS) entry which is preliminary data.</text>
</comment>
<dbReference type="Proteomes" id="UP000253664">
    <property type="component" value="Unassembled WGS sequence"/>
</dbReference>
<reference evidence="1 2" key="1">
    <citation type="journal article" date="2015" name="BMC Genomics">
        <title>Insights from the genome of Ophiocordyceps polyrhachis-furcata to pathogenicity and host specificity in insect fungi.</title>
        <authorList>
            <person name="Wichadakul D."/>
            <person name="Kobmoo N."/>
            <person name="Ingsriswang S."/>
            <person name="Tangphatsornruang S."/>
            <person name="Chantasingh D."/>
            <person name="Luangsa-ard J.J."/>
            <person name="Eurwilaichitr L."/>
        </authorList>
    </citation>
    <scope>NUCLEOTIDE SEQUENCE [LARGE SCALE GENOMIC DNA]</scope>
    <source>
        <strain evidence="1 2">BCC 54312</strain>
    </source>
</reference>
<name>A0A367L6T2_9HYPO</name>
<sequence>MTSARKRGSRSTPALNKQLYHHSPLSCVRFVALVIQYNTIHERQLTKYPSAVATRSKVHDSIANTVSLAQTAWVRAERKEKAKGMDVASNRE</sequence>
<keyword evidence="2" id="KW-1185">Reference proteome</keyword>
<protein>
    <submittedName>
        <fullName evidence="1">Uncharacterized protein</fullName>
    </submittedName>
</protein>
<gene>
    <name evidence="1" type="ORF">L249_8437</name>
</gene>
<dbReference type="AlphaFoldDB" id="A0A367L6T2"/>
<proteinExistence type="predicted"/>
<organism evidence="1 2">
    <name type="scientific">Ophiocordyceps polyrhachis-furcata BCC 54312</name>
    <dbReference type="NCBI Taxonomy" id="1330021"/>
    <lineage>
        <taxon>Eukaryota</taxon>
        <taxon>Fungi</taxon>
        <taxon>Dikarya</taxon>
        <taxon>Ascomycota</taxon>
        <taxon>Pezizomycotina</taxon>
        <taxon>Sordariomycetes</taxon>
        <taxon>Hypocreomycetidae</taxon>
        <taxon>Hypocreales</taxon>
        <taxon>Ophiocordycipitaceae</taxon>
        <taxon>Ophiocordyceps</taxon>
    </lineage>
</organism>
<evidence type="ECO:0000313" key="1">
    <source>
        <dbReference type="EMBL" id="RCI10119.1"/>
    </source>
</evidence>